<sequence length="138" mass="15895">MGSNERGAVESRYINMIFTLASTYPQGYNYKQIGTPPVYTVNRTEVFDTWLAELADLRARAKILVRVRRAERGNFGDVRLLEEGVFEMRIDCGPGYRVYYAREGRMVYLLLCGGNKSTQQADIKHAKTMWTAIREERS</sequence>
<evidence type="ECO:0008006" key="3">
    <source>
        <dbReference type="Google" id="ProtNLM"/>
    </source>
</evidence>
<organism evidence="1 2">
    <name type="scientific">Paraburkholderia fynbosensis</name>
    <dbReference type="NCBI Taxonomy" id="1200993"/>
    <lineage>
        <taxon>Bacteria</taxon>
        <taxon>Pseudomonadati</taxon>
        <taxon>Pseudomonadota</taxon>
        <taxon>Betaproteobacteria</taxon>
        <taxon>Burkholderiales</taxon>
        <taxon>Burkholderiaceae</taxon>
        <taxon>Paraburkholderia</taxon>
    </lineage>
</organism>
<dbReference type="PANTHER" id="PTHR41791">
    <property type="entry name" value="SSL7039 PROTEIN"/>
    <property type="match status" value="1"/>
</dbReference>
<keyword evidence="2" id="KW-1185">Reference proteome</keyword>
<dbReference type="NCBIfam" id="TIGR02683">
    <property type="entry name" value="upstrm_HI1419"/>
    <property type="match status" value="1"/>
</dbReference>
<dbReference type="InterPro" id="IPR014056">
    <property type="entry name" value="TypeIITA-like_toxin_pred"/>
</dbReference>
<evidence type="ECO:0000313" key="2">
    <source>
        <dbReference type="Proteomes" id="UP000494252"/>
    </source>
</evidence>
<proteinExistence type="predicted"/>
<dbReference type="RefSeq" id="WP_343048112.1">
    <property type="nucleotide sequence ID" value="NZ_CADIKI010000004.1"/>
</dbReference>
<evidence type="ECO:0000313" key="1">
    <source>
        <dbReference type="EMBL" id="CAB3785037.1"/>
    </source>
</evidence>
<dbReference type="PANTHER" id="PTHR41791:SF1">
    <property type="entry name" value="SSL7039 PROTEIN"/>
    <property type="match status" value="1"/>
</dbReference>
<protein>
    <recommendedName>
        <fullName evidence="3">Addiction module killer protein</fullName>
    </recommendedName>
</protein>
<dbReference type="AlphaFoldDB" id="A0A6J5FTG3"/>
<gene>
    <name evidence="1" type="ORF">LMG27177_01743</name>
</gene>
<reference evidence="1 2" key="1">
    <citation type="submission" date="2020-04" db="EMBL/GenBank/DDBJ databases">
        <authorList>
            <person name="De Canck E."/>
        </authorList>
    </citation>
    <scope>NUCLEOTIDE SEQUENCE [LARGE SCALE GENOMIC DNA]</scope>
    <source>
        <strain evidence="1 2">LMG 27177</strain>
    </source>
</reference>
<dbReference type="InterPro" id="IPR009241">
    <property type="entry name" value="HigB-like"/>
</dbReference>
<dbReference type="EMBL" id="CADIKI010000004">
    <property type="protein sequence ID" value="CAB3785037.1"/>
    <property type="molecule type" value="Genomic_DNA"/>
</dbReference>
<name>A0A6J5FTG3_9BURK</name>
<dbReference type="Proteomes" id="UP000494252">
    <property type="component" value="Unassembled WGS sequence"/>
</dbReference>
<accession>A0A6J5FTG3</accession>
<dbReference type="Pfam" id="PF05973">
    <property type="entry name" value="Gp49"/>
    <property type="match status" value="1"/>
</dbReference>